<evidence type="ECO:0000256" key="1">
    <source>
        <dbReference type="SAM" id="MobiDB-lite"/>
    </source>
</evidence>
<dbReference type="EMBL" id="JAPNKE010000002">
    <property type="protein sequence ID" value="MCY1007252.1"/>
    <property type="molecule type" value="Genomic_DNA"/>
</dbReference>
<feature type="compositionally biased region" description="Low complexity" evidence="1">
    <location>
        <begin position="105"/>
        <end position="119"/>
    </location>
</feature>
<feature type="domain" description="2Fe-2S ferredoxin-type" evidence="2">
    <location>
        <begin position="10"/>
        <end position="102"/>
    </location>
</feature>
<dbReference type="Gene3D" id="3.10.20.30">
    <property type="match status" value="1"/>
</dbReference>
<accession>A0A9X3ENH3</accession>
<proteinExistence type="predicted"/>
<dbReference type="AlphaFoldDB" id="A0A9X3ENH3"/>
<organism evidence="3 4">
    <name type="scientific">Nannocystis pusilla</name>
    <dbReference type="NCBI Taxonomy" id="889268"/>
    <lineage>
        <taxon>Bacteria</taxon>
        <taxon>Pseudomonadati</taxon>
        <taxon>Myxococcota</taxon>
        <taxon>Polyangia</taxon>
        <taxon>Nannocystales</taxon>
        <taxon>Nannocystaceae</taxon>
        <taxon>Nannocystis</taxon>
    </lineage>
</organism>
<feature type="region of interest" description="Disordered" evidence="1">
    <location>
        <begin position="100"/>
        <end position="131"/>
    </location>
</feature>
<dbReference type="InterPro" id="IPR001041">
    <property type="entry name" value="2Fe-2S_ferredoxin-type"/>
</dbReference>
<reference evidence="3" key="1">
    <citation type="submission" date="2022-11" db="EMBL/GenBank/DDBJ databases">
        <title>Minimal conservation of predation-associated metabolite biosynthetic gene clusters underscores biosynthetic potential of Myxococcota including descriptions for ten novel species: Archangium lansinium sp. nov., Myxococcus landrumus sp. nov., Nannocystis bai.</title>
        <authorList>
            <person name="Ahearne A."/>
            <person name="Stevens C."/>
            <person name="Phillips K."/>
        </authorList>
    </citation>
    <scope>NUCLEOTIDE SEQUENCE</scope>
    <source>
        <strain evidence="3">Na p29</strain>
    </source>
</reference>
<evidence type="ECO:0000313" key="3">
    <source>
        <dbReference type="EMBL" id="MCY1007252.1"/>
    </source>
</evidence>
<keyword evidence="4" id="KW-1185">Reference proteome</keyword>
<evidence type="ECO:0000313" key="4">
    <source>
        <dbReference type="Proteomes" id="UP001150924"/>
    </source>
</evidence>
<dbReference type="InterPro" id="IPR036010">
    <property type="entry name" value="2Fe-2S_ferredoxin-like_sf"/>
</dbReference>
<protein>
    <submittedName>
        <fullName evidence="3">2Fe-2S iron-sulfur cluster binding domain-containing protein</fullName>
    </submittedName>
</protein>
<dbReference type="Pfam" id="PF00111">
    <property type="entry name" value="Fer2"/>
    <property type="match status" value="1"/>
</dbReference>
<dbReference type="Proteomes" id="UP001150924">
    <property type="component" value="Unassembled WGS sequence"/>
</dbReference>
<comment type="caution">
    <text evidence="3">The sequence shown here is derived from an EMBL/GenBank/DDBJ whole genome shotgun (WGS) entry which is preliminary data.</text>
</comment>
<sequence>MAIEFLTAARRIVLEVADIVADDDELPPTLLDAVRAARLPIGQSCRGEGVCRSCAVDVELGLAALPQPTALEARFGFTGPRRLACQVALPAAHELVRLHHPAWGRPPASSGGSTSAPSSGPGGAANDRLEP</sequence>
<dbReference type="GO" id="GO:0051536">
    <property type="term" value="F:iron-sulfur cluster binding"/>
    <property type="evidence" value="ECO:0007669"/>
    <property type="project" value="InterPro"/>
</dbReference>
<dbReference type="SUPFAM" id="SSF54292">
    <property type="entry name" value="2Fe-2S ferredoxin-like"/>
    <property type="match status" value="1"/>
</dbReference>
<dbReference type="CDD" id="cd00207">
    <property type="entry name" value="fer2"/>
    <property type="match status" value="1"/>
</dbReference>
<evidence type="ECO:0000259" key="2">
    <source>
        <dbReference type="PROSITE" id="PS51085"/>
    </source>
</evidence>
<gene>
    <name evidence="3" type="ORF">OV079_17155</name>
</gene>
<name>A0A9X3ENH3_9BACT</name>
<dbReference type="InterPro" id="IPR012675">
    <property type="entry name" value="Beta-grasp_dom_sf"/>
</dbReference>
<dbReference type="RefSeq" id="WP_267769850.1">
    <property type="nucleotide sequence ID" value="NZ_JAPNKE010000002.1"/>
</dbReference>
<dbReference type="PROSITE" id="PS51085">
    <property type="entry name" value="2FE2S_FER_2"/>
    <property type="match status" value="1"/>
</dbReference>